<dbReference type="CDD" id="cd20821">
    <property type="entry name" value="C1_MgcRacGAP"/>
    <property type="match status" value="1"/>
</dbReference>
<keyword evidence="5" id="KW-0862">Zinc</keyword>
<dbReference type="GO" id="GO:0006700">
    <property type="term" value="P:C21-steroid hormone biosynthetic process"/>
    <property type="evidence" value="ECO:0007669"/>
    <property type="project" value="TreeGrafter"/>
</dbReference>
<feature type="domain" description="Rho-GAP" evidence="12">
    <location>
        <begin position="858"/>
        <end position="1049"/>
    </location>
</feature>
<dbReference type="EMBL" id="JAOTOJ010000001">
    <property type="protein sequence ID" value="KAK9410442.1"/>
    <property type="molecule type" value="Genomic_DNA"/>
</dbReference>
<dbReference type="GO" id="GO:0008203">
    <property type="term" value="P:cholesterol metabolic process"/>
    <property type="evidence" value="ECO:0007669"/>
    <property type="project" value="TreeGrafter"/>
</dbReference>
<dbReference type="InterPro" id="IPR008936">
    <property type="entry name" value="Rho_GTPase_activation_prot"/>
</dbReference>
<keyword evidence="14" id="KW-1185">Reference proteome</keyword>
<dbReference type="InterPro" id="IPR000198">
    <property type="entry name" value="RhoGAP_dom"/>
</dbReference>
<name>A0AAW1C9F8_CROAD</name>
<comment type="similarity">
    <text evidence="2">Belongs to the cytochrome P450 family.</text>
</comment>
<dbReference type="GO" id="GO:0005743">
    <property type="term" value="C:mitochondrial inner membrane"/>
    <property type="evidence" value="ECO:0007669"/>
    <property type="project" value="TreeGrafter"/>
</dbReference>
<evidence type="ECO:0000256" key="5">
    <source>
        <dbReference type="ARBA" id="ARBA00022833"/>
    </source>
</evidence>
<proteinExistence type="inferred from homology"/>
<dbReference type="SUPFAM" id="SSF48350">
    <property type="entry name" value="GTPase activation domain, GAP"/>
    <property type="match status" value="1"/>
</dbReference>
<evidence type="ECO:0000256" key="4">
    <source>
        <dbReference type="ARBA" id="ARBA00022723"/>
    </source>
</evidence>
<dbReference type="PROSITE" id="PS50238">
    <property type="entry name" value="RHOGAP"/>
    <property type="match status" value="1"/>
</dbReference>
<evidence type="ECO:0000256" key="10">
    <source>
        <dbReference type="SAM" id="Coils"/>
    </source>
</evidence>
<dbReference type="GO" id="GO:0006704">
    <property type="term" value="P:glucocorticoid biosynthetic process"/>
    <property type="evidence" value="ECO:0007669"/>
    <property type="project" value="TreeGrafter"/>
</dbReference>
<evidence type="ECO:0000313" key="14">
    <source>
        <dbReference type="Proteomes" id="UP001474421"/>
    </source>
</evidence>
<gene>
    <name evidence="13" type="ORF">NXF25_001617</name>
</gene>
<dbReference type="InterPro" id="IPR050479">
    <property type="entry name" value="CYP11_CYP27_families"/>
</dbReference>
<accession>A0AAW1C9F8</accession>
<dbReference type="CDD" id="cd04382">
    <property type="entry name" value="RhoGAP_MgcRacGAP"/>
    <property type="match status" value="1"/>
</dbReference>
<keyword evidence="4 9" id="KW-0479">Metal-binding</keyword>
<dbReference type="Gene3D" id="3.30.60.20">
    <property type="match status" value="1"/>
</dbReference>
<dbReference type="Pfam" id="PF00067">
    <property type="entry name" value="p450"/>
    <property type="match status" value="1"/>
</dbReference>
<dbReference type="Gene3D" id="1.10.630.10">
    <property type="entry name" value="Cytochrome P450"/>
    <property type="match status" value="1"/>
</dbReference>
<keyword evidence="3 9" id="KW-0349">Heme</keyword>
<evidence type="ECO:0000313" key="13">
    <source>
        <dbReference type="EMBL" id="KAK9410442.1"/>
    </source>
</evidence>
<dbReference type="FunFam" id="1.10.630.10:FF:000006">
    <property type="entry name" value="Cytochrome P450 302a1, mitochondrial"/>
    <property type="match status" value="1"/>
</dbReference>
<dbReference type="GO" id="GO:0004497">
    <property type="term" value="F:monooxygenase activity"/>
    <property type="evidence" value="ECO:0007669"/>
    <property type="project" value="UniProtKB-KW"/>
</dbReference>
<dbReference type="Gene3D" id="1.10.555.10">
    <property type="entry name" value="Rho GTPase activation protein"/>
    <property type="match status" value="1"/>
</dbReference>
<dbReference type="PROSITE" id="PS50081">
    <property type="entry name" value="ZF_DAG_PE_2"/>
    <property type="match status" value="1"/>
</dbReference>
<comment type="cofactor">
    <cofactor evidence="1 9">
        <name>heme</name>
        <dbReference type="ChEBI" id="CHEBI:30413"/>
    </cofactor>
</comment>
<dbReference type="GO" id="GO:0020037">
    <property type="term" value="F:heme binding"/>
    <property type="evidence" value="ECO:0007669"/>
    <property type="project" value="InterPro"/>
</dbReference>
<dbReference type="PROSITE" id="PS00086">
    <property type="entry name" value="CYTOCHROME_P450"/>
    <property type="match status" value="1"/>
</dbReference>
<dbReference type="PANTHER" id="PTHR24279">
    <property type="entry name" value="CYTOCHROME P450"/>
    <property type="match status" value="1"/>
</dbReference>
<feature type="domain" description="Phorbol-ester/DAG-type" evidence="11">
    <location>
        <begin position="798"/>
        <end position="847"/>
    </location>
</feature>
<dbReference type="InterPro" id="IPR002401">
    <property type="entry name" value="Cyt_P450_E_grp-I"/>
</dbReference>
<keyword evidence="7 9" id="KW-0408">Iron</keyword>
<dbReference type="PANTHER" id="PTHR24279:SF123">
    <property type="entry name" value="CYTOCHROME P450 FAMILY 27 SUBFAMILY A MEMBER 1"/>
    <property type="match status" value="1"/>
</dbReference>
<keyword evidence="6" id="KW-0560">Oxidoreductase</keyword>
<evidence type="ECO:0000256" key="6">
    <source>
        <dbReference type="ARBA" id="ARBA00023002"/>
    </source>
</evidence>
<dbReference type="GO" id="GO:0042359">
    <property type="term" value="P:vitamin D metabolic process"/>
    <property type="evidence" value="ECO:0007669"/>
    <property type="project" value="UniProtKB-ARBA"/>
</dbReference>
<evidence type="ECO:0000256" key="9">
    <source>
        <dbReference type="PIRSR" id="PIRSR602401-1"/>
    </source>
</evidence>
<dbReference type="GO" id="GO:0034650">
    <property type="term" value="P:cortisol metabolic process"/>
    <property type="evidence" value="ECO:0007669"/>
    <property type="project" value="TreeGrafter"/>
</dbReference>
<dbReference type="InterPro" id="IPR036396">
    <property type="entry name" value="Cyt_P450_sf"/>
</dbReference>
<dbReference type="GO" id="GO:0071375">
    <property type="term" value="P:cellular response to peptide hormone stimulus"/>
    <property type="evidence" value="ECO:0007669"/>
    <property type="project" value="TreeGrafter"/>
</dbReference>
<evidence type="ECO:0000259" key="12">
    <source>
        <dbReference type="PROSITE" id="PS50238"/>
    </source>
</evidence>
<dbReference type="GO" id="GO:0005506">
    <property type="term" value="F:iron ion binding"/>
    <property type="evidence" value="ECO:0007669"/>
    <property type="project" value="InterPro"/>
</dbReference>
<dbReference type="GO" id="GO:0016705">
    <property type="term" value="F:oxidoreductase activity, acting on paired donors, with incorporation or reduction of molecular oxygen"/>
    <property type="evidence" value="ECO:0007669"/>
    <property type="project" value="InterPro"/>
</dbReference>
<dbReference type="InterPro" id="IPR001128">
    <property type="entry name" value="Cyt_P450"/>
</dbReference>
<dbReference type="PROSITE" id="PS00479">
    <property type="entry name" value="ZF_DAG_PE_1"/>
    <property type="match status" value="1"/>
</dbReference>
<evidence type="ECO:0000256" key="1">
    <source>
        <dbReference type="ARBA" id="ARBA00001971"/>
    </source>
</evidence>
<dbReference type="Proteomes" id="UP001474421">
    <property type="component" value="Unassembled WGS sequence"/>
</dbReference>
<evidence type="ECO:0000256" key="8">
    <source>
        <dbReference type="ARBA" id="ARBA00023033"/>
    </source>
</evidence>
<dbReference type="InterPro" id="IPR002219">
    <property type="entry name" value="PKC_DAG/PE"/>
</dbReference>
<dbReference type="SMART" id="SM00324">
    <property type="entry name" value="RhoGAP"/>
    <property type="match status" value="1"/>
</dbReference>
<dbReference type="InterPro" id="IPR046349">
    <property type="entry name" value="C1-like_sf"/>
</dbReference>
<evidence type="ECO:0000256" key="7">
    <source>
        <dbReference type="ARBA" id="ARBA00023004"/>
    </source>
</evidence>
<evidence type="ECO:0000259" key="11">
    <source>
        <dbReference type="PROSITE" id="PS50081"/>
    </source>
</evidence>
<dbReference type="AlphaFoldDB" id="A0AAW1C9F8"/>
<feature type="binding site" description="axial binding residue" evidence="9">
    <location>
        <position position="463"/>
    </location>
    <ligand>
        <name>heme</name>
        <dbReference type="ChEBI" id="CHEBI:30413"/>
    </ligand>
    <ligandPart>
        <name>Fe</name>
        <dbReference type="ChEBI" id="CHEBI:18248"/>
    </ligandPart>
</feature>
<dbReference type="SUPFAM" id="SSF57889">
    <property type="entry name" value="Cysteine-rich domain"/>
    <property type="match status" value="1"/>
</dbReference>
<evidence type="ECO:0000256" key="2">
    <source>
        <dbReference type="ARBA" id="ARBA00010617"/>
    </source>
</evidence>
<organism evidence="13 14">
    <name type="scientific">Crotalus adamanteus</name>
    <name type="common">Eastern diamondback rattlesnake</name>
    <dbReference type="NCBI Taxonomy" id="8729"/>
    <lineage>
        <taxon>Eukaryota</taxon>
        <taxon>Metazoa</taxon>
        <taxon>Chordata</taxon>
        <taxon>Craniata</taxon>
        <taxon>Vertebrata</taxon>
        <taxon>Euteleostomi</taxon>
        <taxon>Lepidosauria</taxon>
        <taxon>Squamata</taxon>
        <taxon>Bifurcata</taxon>
        <taxon>Unidentata</taxon>
        <taxon>Episquamata</taxon>
        <taxon>Toxicofera</taxon>
        <taxon>Serpentes</taxon>
        <taxon>Colubroidea</taxon>
        <taxon>Viperidae</taxon>
        <taxon>Crotalinae</taxon>
        <taxon>Crotalus</taxon>
    </lineage>
</organism>
<keyword evidence="10" id="KW-0175">Coiled coil</keyword>
<feature type="coiled-coil region" evidence="10">
    <location>
        <begin position="551"/>
        <end position="578"/>
    </location>
</feature>
<evidence type="ECO:0000256" key="3">
    <source>
        <dbReference type="ARBA" id="ARBA00022617"/>
    </source>
</evidence>
<dbReference type="PRINTS" id="PR00463">
    <property type="entry name" value="EP450I"/>
</dbReference>
<comment type="caution">
    <text evidence="13">The sequence shown here is derived from an EMBL/GenBank/DDBJ whole genome shotgun (WGS) entry which is preliminary data.</text>
</comment>
<sequence length="1118" mass="127214">MAKWGCFAGTLRRCLQSPPGVPRPATLWRAISSAAEAAAVPRHEEQLKRPEELPGTGSLASLYWLFMRGYLLHTHQLQLIYKKRYGPMWKTVYGPYLNINIGSPEILEELLRQEGKYPIRSDMVLWKEHRDVRHLSYGPFTEDGERWHRLRQVLNKRMLKPSEAMLYADSLNEVVSDLIVYLEDERRKSSSGVKVEDMSNLLYQFALEGISYILFETRIGCLEKQIPVETKKFIDAIGYMFKNSVFVTFLPKWTRNMLPFFDRYLQGWDIIFAFGKKLIDQKTLDLEKRLERGEEVSGYLTYMLASGQLSHEEIYGSIAELLLAGVDTTSNTLSWCLYHLAKNPDIQEALYQEIAKELPTGQIPEAKNITKMPLLKAVIKETLRLYPVVPTNARIIAEKEIVIQGYKFPKNSLFVLAHYGISHDENNFPEPECFRPYRWLRDQREVSPHPFSSIPFGYGVRACAGRRIAELEMHLALIRIIQKFLIRPDPQCTDVNLAAGRMHRFGPLLMNHLDQLLELANFSSRVEEEYLQIAECLEEMRQRCCQLDCDLKKTRQQLRQSESECSVLQVKLKHARNQVEVEMKKRRWAEAELEKQECKLQLIYKFLMEDPQISPHTEDQHADLAIVEKLRFNHSSPLPRKQGMCAVEEPDTSILSDISFDHSDKEVDVGMIRSVKSKNRVRFSLAPLVRPAVAAKHSQSSRIFTNSMKELPLMTLKSRAIGGRRSLAHSLSPNAIAPNCQSQLNSSISTHSELTSVWNSTDESGGQNSHVGRKAIGPTSGGTIGAFTHSSGMPPLQQHQFASKMVIRLHWCVICKSRLCFGRMALKCCSCQLLIHPECKEHCPSQCVPGAHSRVKEGILVDFAPSKPPRVPPIVVRCVAQIEKRGLREAGLYRVPGAESLVREWKYKLLSSQEALPSLDLVADVHVICGILKDFLRNLKEPLVTFCLHSAFLQAAEILDEPACHTELCQVVMKLPVTNRDTLAFLMLHLRRVMQSPDCQMDHHNLARIFGPLLVGHSTPSPSPLAIMEGTPRQYLVISRLLTLPLKFWKHFIEEEQENLVPSLQQSIVMNEQEASAVQMCPGNGCFPKKLHNCIGTTLPPLNVPHAKKMGRFLPLPK</sequence>
<reference evidence="13 14" key="1">
    <citation type="journal article" date="2024" name="Proc. Natl. Acad. Sci. U.S.A.">
        <title>The genetic regulatory architecture and epigenomic basis for age-related changes in rattlesnake venom.</title>
        <authorList>
            <person name="Hogan M.P."/>
            <person name="Holding M.L."/>
            <person name="Nystrom G.S."/>
            <person name="Colston T.J."/>
            <person name="Bartlett D.A."/>
            <person name="Mason A.J."/>
            <person name="Ellsworth S.A."/>
            <person name="Rautsaw R.M."/>
            <person name="Lawrence K.C."/>
            <person name="Strickland J.L."/>
            <person name="He B."/>
            <person name="Fraser P."/>
            <person name="Margres M.J."/>
            <person name="Gilbert D.M."/>
            <person name="Gibbs H.L."/>
            <person name="Parkinson C.L."/>
            <person name="Rokyta D.R."/>
        </authorList>
    </citation>
    <scope>NUCLEOTIDE SEQUENCE [LARGE SCALE GENOMIC DNA]</scope>
    <source>
        <strain evidence="13">DRR0105</strain>
    </source>
</reference>
<dbReference type="Pfam" id="PF00620">
    <property type="entry name" value="RhoGAP"/>
    <property type="match status" value="1"/>
</dbReference>
<dbReference type="PRINTS" id="PR00385">
    <property type="entry name" value="P450"/>
</dbReference>
<dbReference type="SUPFAM" id="SSF48264">
    <property type="entry name" value="Cytochrome P450"/>
    <property type="match status" value="1"/>
</dbReference>
<protein>
    <submittedName>
        <fullName evidence="13">Sterol 26-hydroxylase mitochondrial</fullName>
    </submittedName>
</protein>
<dbReference type="InterPro" id="IPR017972">
    <property type="entry name" value="Cyt_P450_CS"/>
</dbReference>
<keyword evidence="8" id="KW-0503">Monooxygenase</keyword>
<dbReference type="GO" id="GO:0007165">
    <property type="term" value="P:signal transduction"/>
    <property type="evidence" value="ECO:0007669"/>
    <property type="project" value="InterPro"/>
</dbReference>